<evidence type="ECO:0000256" key="7">
    <source>
        <dbReference type="ARBA" id="ARBA00022722"/>
    </source>
</evidence>
<feature type="binding site" evidence="17">
    <location>
        <position position="7"/>
    </location>
    <ligand>
        <name>a divalent metal cation</name>
        <dbReference type="ChEBI" id="CHEBI:60240"/>
        <label>1</label>
        <note>catalytic</note>
    </ligand>
</feature>
<dbReference type="GO" id="GO:0003887">
    <property type="term" value="F:DNA-directed DNA polymerase activity"/>
    <property type="evidence" value="ECO:0007669"/>
    <property type="project" value="UniProtKB-KW"/>
</dbReference>
<dbReference type="PANTHER" id="PTHR30231:SF41">
    <property type="entry name" value="DNA POLYMERASE III SUBUNIT EPSILON"/>
    <property type="match status" value="1"/>
</dbReference>
<dbReference type="SMART" id="SM00479">
    <property type="entry name" value="EXOIII"/>
    <property type="match status" value="1"/>
</dbReference>
<dbReference type="GO" id="GO:0003677">
    <property type="term" value="F:DNA binding"/>
    <property type="evidence" value="ECO:0007669"/>
    <property type="project" value="InterPro"/>
</dbReference>
<comment type="cofactor">
    <cofactor evidence="17">
        <name>Mg(2+)</name>
        <dbReference type="ChEBI" id="CHEBI:18420"/>
    </cofactor>
    <cofactor evidence="17">
        <name>Mn(2+)</name>
        <dbReference type="ChEBI" id="CHEBI:29035"/>
    </cofactor>
    <text evidence="17">Binds 2 divalent metal cations. Magnesium or manganese.</text>
</comment>
<keyword evidence="13 17" id="KW-0464">Manganese</keyword>
<dbReference type="InterPro" id="IPR013520">
    <property type="entry name" value="Ribonucl_H"/>
</dbReference>
<feature type="active site" description="Proton acceptor" evidence="15">
    <location>
        <position position="152"/>
    </location>
</feature>
<evidence type="ECO:0000256" key="6">
    <source>
        <dbReference type="ARBA" id="ARBA00022705"/>
    </source>
</evidence>
<feature type="binding site" evidence="16">
    <location>
        <position position="157"/>
    </location>
    <ligand>
        <name>substrate</name>
    </ligand>
</feature>
<dbReference type="PANTHER" id="PTHR30231">
    <property type="entry name" value="DNA POLYMERASE III SUBUNIT EPSILON"/>
    <property type="match status" value="1"/>
</dbReference>
<dbReference type="NCBIfam" id="TIGR01406">
    <property type="entry name" value="dnaQ_proteo"/>
    <property type="match status" value="1"/>
</dbReference>
<keyword evidence="9 18" id="KW-0378">Hydrolase</keyword>
<keyword evidence="11 17" id="KW-0460">Magnesium</keyword>
<evidence type="ECO:0000256" key="10">
    <source>
        <dbReference type="ARBA" id="ARBA00022839"/>
    </source>
</evidence>
<dbReference type="InterPro" id="IPR006054">
    <property type="entry name" value="DnaQ"/>
</dbReference>
<dbReference type="InterPro" id="IPR036397">
    <property type="entry name" value="RNaseH_sf"/>
</dbReference>
<gene>
    <name evidence="18" type="primary">dnaQ</name>
    <name evidence="20" type="ORF">CKA81_10565</name>
</gene>
<evidence type="ECO:0000313" key="20">
    <source>
        <dbReference type="EMBL" id="QAA94225.1"/>
    </source>
</evidence>
<dbReference type="FunFam" id="3.30.420.10:FF:000012">
    <property type="entry name" value="DNA polymerase III subunit epsilon"/>
    <property type="match status" value="1"/>
</dbReference>
<feature type="binding site" evidence="17">
    <location>
        <position position="157"/>
    </location>
    <ligand>
        <name>a divalent metal cation</name>
        <dbReference type="ChEBI" id="CHEBI:60240"/>
        <label>1</label>
        <note>catalytic</note>
    </ligand>
</feature>
<dbReference type="EC" id="2.7.7.7" evidence="2 18"/>
<accession>A0A410GD70</accession>
<evidence type="ECO:0000256" key="15">
    <source>
        <dbReference type="PIRSR" id="PIRSR606309-1"/>
    </source>
</evidence>
<feature type="binding site" evidence="17">
    <location>
        <position position="9"/>
    </location>
    <ligand>
        <name>a divalent metal cation</name>
        <dbReference type="ChEBI" id="CHEBI:60240"/>
        <label>1</label>
        <note>catalytic</note>
    </ligand>
</feature>
<dbReference type="SUPFAM" id="SSF53098">
    <property type="entry name" value="Ribonuclease H-like"/>
    <property type="match status" value="1"/>
</dbReference>
<keyword evidence="8 17" id="KW-0479">Metal-binding</keyword>
<name>A0A410GD70_9BURK</name>
<sequence>MRQIVLDTETTGLDPAQGHRIVELACVELENRSLTGRSLHLYVNPGRDSDPEALAVHGLTTEFLSSHPGFEEVAHQLVEFVQGADVIIHNAAFDTKFLNAELARCGLPKFDTMCVKITDSLLHARELHPGKRNSLDALCERYGISNAHRTLHGALLDSELLADVWLAMTRGQDGLIMDFEDNSGLDANGMRLEAFDASVLKVVTANAAELQEHEEYLAVLDKIVGKPCVWRAVEA</sequence>
<comment type="cofactor">
    <cofactor evidence="1 18">
        <name>Mn(2+)</name>
        <dbReference type="ChEBI" id="CHEBI:29035"/>
    </cofactor>
</comment>
<reference evidence="20 21" key="1">
    <citation type="submission" date="2017-08" db="EMBL/GenBank/DDBJ databases">
        <authorList>
            <person name="Park S.-J."/>
            <person name="Kim H."/>
        </authorList>
    </citation>
    <scope>NUCLEOTIDE SEQUENCE [LARGE SCALE GENOMIC DNA]</scope>
    <source>
        <strain evidence="21">ye3</strain>
    </source>
</reference>
<dbReference type="GO" id="GO:0008408">
    <property type="term" value="F:3'-5' exonuclease activity"/>
    <property type="evidence" value="ECO:0007669"/>
    <property type="project" value="TreeGrafter"/>
</dbReference>
<keyword evidence="6 18" id="KW-0235">DNA replication</keyword>
<dbReference type="EMBL" id="CP022987">
    <property type="protein sequence ID" value="QAA94225.1"/>
    <property type="molecule type" value="Genomic_DNA"/>
</dbReference>
<dbReference type="GO" id="GO:0005829">
    <property type="term" value="C:cytosol"/>
    <property type="evidence" value="ECO:0007669"/>
    <property type="project" value="TreeGrafter"/>
</dbReference>
<evidence type="ECO:0000256" key="13">
    <source>
        <dbReference type="ARBA" id="ARBA00023211"/>
    </source>
</evidence>
<protein>
    <recommendedName>
        <fullName evidence="3 18">DNA polymerase III subunit epsilon</fullName>
        <ecNumber evidence="2 18">2.7.7.7</ecNumber>
    </recommendedName>
</protein>
<dbReference type="InterPro" id="IPR012337">
    <property type="entry name" value="RNaseH-like_sf"/>
</dbReference>
<evidence type="ECO:0000256" key="11">
    <source>
        <dbReference type="ARBA" id="ARBA00022842"/>
    </source>
</evidence>
<dbReference type="KEGG" id="pus:CKA81_10565"/>
<evidence type="ECO:0000256" key="1">
    <source>
        <dbReference type="ARBA" id="ARBA00001936"/>
    </source>
</evidence>
<proteinExistence type="predicted"/>
<feature type="domain" description="Exonuclease" evidence="19">
    <location>
        <begin position="2"/>
        <end position="174"/>
    </location>
</feature>
<dbReference type="GO" id="GO:0046872">
    <property type="term" value="F:metal ion binding"/>
    <property type="evidence" value="ECO:0007669"/>
    <property type="project" value="UniProtKB-KW"/>
</dbReference>
<feature type="binding site" evidence="16">
    <location>
        <position position="7"/>
    </location>
    <ligand>
        <name>substrate</name>
    </ligand>
</feature>
<feature type="binding site" evidence="16">
    <location>
        <position position="52"/>
    </location>
    <ligand>
        <name>substrate</name>
    </ligand>
</feature>
<dbReference type="AlphaFoldDB" id="A0A410GD70"/>
<dbReference type="OrthoDB" id="9804290at2"/>
<evidence type="ECO:0000256" key="9">
    <source>
        <dbReference type="ARBA" id="ARBA00022801"/>
    </source>
</evidence>
<dbReference type="Gene3D" id="3.30.420.10">
    <property type="entry name" value="Ribonuclease H-like superfamily/Ribonuclease H"/>
    <property type="match status" value="1"/>
</dbReference>
<evidence type="ECO:0000256" key="2">
    <source>
        <dbReference type="ARBA" id="ARBA00012417"/>
    </source>
</evidence>
<dbReference type="InterPro" id="IPR006309">
    <property type="entry name" value="DnaQ_proteo"/>
</dbReference>
<comment type="function">
    <text evidence="18">DNA polymerase III is a complex, multichain enzyme responsible for most of the replicative synthesis in bacteria. The epsilon subunit contain the editing function and is a proofreading 3'-5' exonuclease.</text>
</comment>
<dbReference type="CDD" id="cd06131">
    <property type="entry name" value="DNA_pol_III_epsilon_Ecoli_like"/>
    <property type="match status" value="1"/>
</dbReference>
<feature type="binding site" evidence="16">
    <location>
        <position position="9"/>
    </location>
    <ligand>
        <name>substrate</name>
    </ligand>
</feature>
<evidence type="ECO:0000259" key="19">
    <source>
        <dbReference type="SMART" id="SM00479"/>
    </source>
</evidence>
<evidence type="ECO:0000256" key="3">
    <source>
        <dbReference type="ARBA" id="ARBA00020352"/>
    </source>
</evidence>
<dbReference type="Pfam" id="PF00929">
    <property type="entry name" value="RNase_T"/>
    <property type="match status" value="1"/>
</dbReference>
<evidence type="ECO:0000256" key="5">
    <source>
        <dbReference type="ARBA" id="ARBA00022695"/>
    </source>
</evidence>
<evidence type="ECO:0000256" key="4">
    <source>
        <dbReference type="ARBA" id="ARBA00022679"/>
    </source>
</evidence>
<keyword evidence="10 18" id="KW-0269">Exonuclease</keyword>
<evidence type="ECO:0000256" key="8">
    <source>
        <dbReference type="ARBA" id="ARBA00022723"/>
    </source>
</evidence>
<evidence type="ECO:0000256" key="17">
    <source>
        <dbReference type="PIRSR" id="PIRSR606309-3"/>
    </source>
</evidence>
<dbReference type="GO" id="GO:0045004">
    <property type="term" value="P:DNA replication proofreading"/>
    <property type="evidence" value="ECO:0007669"/>
    <property type="project" value="TreeGrafter"/>
</dbReference>
<comment type="subunit">
    <text evidence="18">DNA polymerase III contains a core (composed of alpha, epsilon and theta chains) that associates with a tau subunit. This core dimerizes to form the POLIII' complex. PolIII' associates with the gamma complex (composed of gamma, delta, delta', psi and chi chains) and with the beta chain to form the complete DNA polymerase III complex.</text>
</comment>
<keyword evidence="4 18" id="KW-0808">Transferase</keyword>
<dbReference type="Proteomes" id="UP000283474">
    <property type="component" value="Chromosome"/>
</dbReference>
<evidence type="ECO:0000256" key="12">
    <source>
        <dbReference type="ARBA" id="ARBA00022932"/>
    </source>
</evidence>
<comment type="catalytic activity">
    <reaction evidence="14 18">
        <text>DNA(n) + a 2'-deoxyribonucleoside 5'-triphosphate = DNA(n+1) + diphosphate</text>
        <dbReference type="Rhea" id="RHEA:22508"/>
        <dbReference type="Rhea" id="RHEA-COMP:17339"/>
        <dbReference type="Rhea" id="RHEA-COMP:17340"/>
        <dbReference type="ChEBI" id="CHEBI:33019"/>
        <dbReference type="ChEBI" id="CHEBI:61560"/>
        <dbReference type="ChEBI" id="CHEBI:173112"/>
        <dbReference type="EC" id="2.7.7.7"/>
    </reaction>
</comment>
<dbReference type="RefSeq" id="WP_128355229.1">
    <property type="nucleotide sequence ID" value="NZ_CP022987.1"/>
</dbReference>
<keyword evidence="21" id="KW-1185">Reference proteome</keyword>
<dbReference type="NCBIfam" id="NF004316">
    <property type="entry name" value="PRK05711.1"/>
    <property type="match status" value="1"/>
</dbReference>
<organism evidence="20 21">
    <name type="scientific">Pollutimonas thiosulfatoxidans</name>
    <dbReference type="NCBI Taxonomy" id="2028345"/>
    <lineage>
        <taxon>Bacteria</taxon>
        <taxon>Pseudomonadati</taxon>
        <taxon>Pseudomonadota</taxon>
        <taxon>Betaproteobacteria</taxon>
        <taxon>Burkholderiales</taxon>
        <taxon>Alcaligenaceae</taxon>
        <taxon>Pollutimonas</taxon>
    </lineage>
</organism>
<keyword evidence="5 18" id="KW-0548">Nucleotidyltransferase</keyword>
<evidence type="ECO:0000256" key="18">
    <source>
        <dbReference type="RuleBase" id="RU364087"/>
    </source>
</evidence>
<keyword evidence="12 18" id="KW-0239">DNA-directed DNA polymerase</keyword>
<evidence type="ECO:0000256" key="14">
    <source>
        <dbReference type="ARBA" id="ARBA00049244"/>
    </source>
</evidence>
<dbReference type="NCBIfam" id="TIGR00573">
    <property type="entry name" value="dnaq"/>
    <property type="match status" value="1"/>
</dbReference>
<keyword evidence="7 18" id="KW-0540">Nuclease</keyword>
<evidence type="ECO:0000256" key="16">
    <source>
        <dbReference type="PIRSR" id="PIRSR606309-2"/>
    </source>
</evidence>
<evidence type="ECO:0000313" key="21">
    <source>
        <dbReference type="Proteomes" id="UP000283474"/>
    </source>
</evidence>
<feature type="binding site" evidence="16">
    <location>
        <position position="57"/>
    </location>
    <ligand>
        <name>substrate</name>
    </ligand>
</feature>